<keyword evidence="2" id="KW-1185">Reference proteome</keyword>
<protein>
    <submittedName>
        <fullName evidence="1">Uncharacterized protein</fullName>
    </submittedName>
</protein>
<feature type="non-terminal residue" evidence="1">
    <location>
        <position position="1"/>
    </location>
</feature>
<name>A0AAV2S7R0_MEGNR</name>
<reference evidence="1 2" key="1">
    <citation type="submission" date="2024-05" db="EMBL/GenBank/DDBJ databases">
        <authorList>
            <person name="Wallberg A."/>
        </authorList>
    </citation>
    <scope>NUCLEOTIDE SEQUENCE [LARGE SCALE GENOMIC DNA]</scope>
</reference>
<feature type="non-terminal residue" evidence="1">
    <location>
        <position position="255"/>
    </location>
</feature>
<dbReference type="Proteomes" id="UP001497623">
    <property type="component" value="Unassembled WGS sequence"/>
</dbReference>
<sequence length="255" mass="27382">GNEFIELDLSKLRTTSKLPCDYRMPGQGFLVAIIDPFNRTKDTNWTNNFAMGPIEYECGYSNMENYVPGCDVMPDGVDAGLSATILSRDQEMPKGYYYEAESGGFRPLEVEEASEKFSSHQLISETATRLKALDRCESSDDDGASAMKESVLTKASDLLTTLYKSAQDIKPEGTNATADNTKILALMKAAESALSTAMAEDGEYRQMLLFMMTRPLAMPAVTMLIQRFAMANGGGGGGGVMGGMFGMQGGGGVGG</sequence>
<proteinExistence type="predicted"/>
<gene>
    <name evidence="1" type="ORF">MNOR_LOCUS33303</name>
</gene>
<evidence type="ECO:0000313" key="1">
    <source>
        <dbReference type="EMBL" id="CAL4165758.1"/>
    </source>
</evidence>
<comment type="caution">
    <text evidence="1">The sequence shown here is derived from an EMBL/GenBank/DDBJ whole genome shotgun (WGS) entry which is preliminary data.</text>
</comment>
<accession>A0AAV2S7R0</accession>
<dbReference type="EMBL" id="CAXKWB010047690">
    <property type="protein sequence ID" value="CAL4165758.1"/>
    <property type="molecule type" value="Genomic_DNA"/>
</dbReference>
<evidence type="ECO:0000313" key="2">
    <source>
        <dbReference type="Proteomes" id="UP001497623"/>
    </source>
</evidence>
<dbReference type="AlphaFoldDB" id="A0AAV2S7R0"/>
<organism evidence="1 2">
    <name type="scientific">Meganyctiphanes norvegica</name>
    <name type="common">Northern krill</name>
    <name type="synonym">Thysanopoda norvegica</name>
    <dbReference type="NCBI Taxonomy" id="48144"/>
    <lineage>
        <taxon>Eukaryota</taxon>
        <taxon>Metazoa</taxon>
        <taxon>Ecdysozoa</taxon>
        <taxon>Arthropoda</taxon>
        <taxon>Crustacea</taxon>
        <taxon>Multicrustacea</taxon>
        <taxon>Malacostraca</taxon>
        <taxon>Eumalacostraca</taxon>
        <taxon>Eucarida</taxon>
        <taxon>Euphausiacea</taxon>
        <taxon>Euphausiidae</taxon>
        <taxon>Meganyctiphanes</taxon>
    </lineage>
</organism>